<gene>
    <name evidence="2" type="ORF">SAMN04487834_10067</name>
</gene>
<proteinExistence type="predicted"/>
<dbReference type="RefSeq" id="WP_033163360.1">
    <property type="nucleotide sequence ID" value="NZ_CACVPP010000013.1"/>
</dbReference>
<protein>
    <recommendedName>
        <fullName evidence="4">SdpI/YhfL protein family protein</fullName>
    </recommendedName>
</protein>
<dbReference type="EMBL" id="FNYK01000006">
    <property type="protein sequence ID" value="SEI48645.1"/>
    <property type="molecule type" value="Genomic_DNA"/>
</dbReference>
<keyword evidence="1" id="KW-1133">Transmembrane helix</keyword>
<evidence type="ECO:0000313" key="2">
    <source>
        <dbReference type="EMBL" id="SEI48645.1"/>
    </source>
</evidence>
<feature type="transmembrane region" description="Helical" evidence="1">
    <location>
        <begin position="79"/>
        <end position="105"/>
    </location>
</feature>
<organism evidence="2 3">
    <name type="scientific">Sharpea azabuensis</name>
    <dbReference type="NCBI Taxonomy" id="322505"/>
    <lineage>
        <taxon>Bacteria</taxon>
        <taxon>Bacillati</taxon>
        <taxon>Bacillota</taxon>
        <taxon>Erysipelotrichia</taxon>
        <taxon>Erysipelotrichales</taxon>
        <taxon>Coprobacillaceae</taxon>
        <taxon>Sharpea</taxon>
    </lineage>
</organism>
<dbReference type="AlphaFoldDB" id="A0A1H6RAL4"/>
<keyword evidence="1" id="KW-0472">Membrane</keyword>
<accession>A0A1H6RAL4</accession>
<evidence type="ECO:0008006" key="4">
    <source>
        <dbReference type="Google" id="ProtNLM"/>
    </source>
</evidence>
<reference evidence="3" key="1">
    <citation type="submission" date="2016-10" db="EMBL/GenBank/DDBJ databases">
        <authorList>
            <person name="Varghese N."/>
            <person name="Submissions S."/>
        </authorList>
    </citation>
    <scope>NUCLEOTIDE SEQUENCE [LARGE SCALE GENOMIC DNA]</scope>
    <source>
        <strain evidence="3">DSM 20406</strain>
    </source>
</reference>
<dbReference type="OrthoDB" id="9887962at2"/>
<evidence type="ECO:0000256" key="1">
    <source>
        <dbReference type="SAM" id="Phobius"/>
    </source>
</evidence>
<sequence>MDQIVNVIMIIVGIYLIYVSRQLVTKHNLKAFYSEKNLESIPLRNRYAYAENVGKWLGFIGCALILSAALFFLDDYVHNHFIFIAGEVVLLGGLVFGFGKIYFVVKEAQKNPKKKK</sequence>
<keyword evidence="3" id="KW-1185">Reference proteome</keyword>
<feature type="transmembrane region" description="Helical" evidence="1">
    <location>
        <begin position="6"/>
        <end position="24"/>
    </location>
</feature>
<name>A0A1H6RAL4_9FIRM</name>
<evidence type="ECO:0000313" key="3">
    <source>
        <dbReference type="Proteomes" id="UP000183028"/>
    </source>
</evidence>
<keyword evidence="1" id="KW-0812">Transmembrane</keyword>
<dbReference type="eggNOG" id="ENOG5033MWZ">
    <property type="taxonomic scope" value="Bacteria"/>
</dbReference>
<feature type="transmembrane region" description="Helical" evidence="1">
    <location>
        <begin position="53"/>
        <end position="73"/>
    </location>
</feature>
<dbReference type="GeneID" id="54120754"/>
<dbReference type="STRING" id="322505.SAMN04487836_1539"/>
<dbReference type="Proteomes" id="UP000183028">
    <property type="component" value="Unassembled WGS sequence"/>
</dbReference>